<dbReference type="Pfam" id="PF01363">
    <property type="entry name" value="FYVE"/>
    <property type="match status" value="1"/>
</dbReference>
<feature type="compositionally biased region" description="Low complexity" evidence="5">
    <location>
        <begin position="27"/>
        <end position="43"/>
    </location>
</feature>
<dbReference type="InterPro" id="IPR017455">
    <property type="entry name" value="Znf_FYVE-rel"/>
</dbReference>
<dbReference type="InterPro" id="IPR011011">
    <property type="entry name" value="Znf_FYVE_PHD"/>
</dbReference>
<feature type="region of interest" description="Disordered" evidence="5">
    <location>
        <begin position="387"/>
        <end position="406"/>
    </location>
</feature>
<dbReference type="SUPFAM" id="SSF57903">
    <property type="entry name" value="FYVE/PHD zinc finger"/>
    <property type="match status" value="1"/>
</dbReference>
<feature type="compositionally biased region" description="Polar residues" evidence="5">
    <location>
        <begin position="310"/>
        <end position="337"/>
    </location>
</feature>
<dbReference type="GO" id="GO:0008270">
    <property type="term" value="F:zinc ion binding"/>
    <property type="evidence" value="ECO:0007669"/>
    <property type="project" value="UniProtKB-KW"/>
</dbReference>
<name>A0A642UQS7_DIURU</name>
<proteinExistence type="predicted"/>
<accession>A0A642UQS7</accession>
<feature type="compositionally biased region" description="Low complexity" evidence="5">
    <location>
        <begin position="237"/>
        <end position="255"/>
    </location>
</feature>
<dbReference type="EMBL" id="SWFT01000066">
    <property type="protein sequence ID" value="KAA8903720.1"/>
    <property type="molecule type" value="Genomic_DNA"/>
</dbReference>
<sequence>MEAPRRRTEFSLASPDKDTGSGTSDTSAEPSSPAEAAPIPDSEMSFPKKAIATRTQSLQSVLSAASLKSLTQMTPAAPPGAPQRTLHRNPSTISSSSRTASRDFQSFIQAPVLTSVSTLRQSEVEIGQHSPFGDAISNDNNGTTTLDYSASQRESRSVAPPPPTTGTAPPDLPRQLFSQPSETASTAAQDPQASSTKIRPRQPSDDTQIAENLTLNALKKLSMSPLPMVSHGGVKRASSTPSATATAPQMTPAQPNNNAASMPGSRTTTPAPYQPATVDLSSFPSLTRQSSSSRVETPVAPEPEPAATPRNQSTISSVLSQQQSRFPANQPPSQQIAAGTGAGNRPPSVVSTLPRRDYHAQQAQHLNKQMKPLLQGIQSAPNAATVATSTSNNSTNGSKVSTPSRAANPYFSQGTPVQRSVSVPSRQLQSIQGLRSPMYVPAVLRVTQNPMIPTPDSDDYLPSHPSSSPESVVSSKPSTPLIPSTPLQVPQSRSYDDIMRAPPTRKHWLKDESVDKCMIESCPRTFNFFERRHHCRKCGGIFCKEHTSHLLYINHLAQFTTGGRGTLSKVCDMCIDEYSQFIVAEFGPSSVPTVTPSTSNNDVAATPRYRQPLSATPEEQQDPNKPLAATHRPVINGKSITTKEAAIAAGCGHFDDQAPRDQLVGSVPANWSWSSF</sequence>
<feature type="domain" description="FYVE-type" evidence="6">
    <location>
        <begin position="522"/>
        <end position="579"/>
    </location>
</feature>
<keyword evidence="8" id="KW-1185">Reference proteome</keyword>
<feature type="region of interest" description="Disordered" evidence="5">
    <location>
        <begin position="226"/>
        <end position="351"/>
    </location>
</feature>
<feature type="compositionally biased region" description="Low complexity" evidence="5">
    <location>
        <begin position="387"/>
        <end position="396"/>
    </location>
</feature>
<dbReference type="PANTHER" id="PTHR23164">
    <property type="entry name" value="EARLY ENDOSOME ANTIGEN 1"/>
    <property type="match status" value="1"/>
</dbReference>
<feature type="region of interest" description="Disordered" evidence="5">
    <location>
        <begin position="449"/>
        <end position="493"/>
    </location>
</feature>
<dbReference type="SMART" id="SM00064">
    <property type="entry name" value="FYVE"/>
    <property type="match status" value="1"/>
</dbReference>
<protein>
    <recommendedName>
        <fullName evidence="6">FYVE-type domain-containing protein</fullName>
    </recommendedName>
</protein>
<dbReference type="OrthoDB" id="10018316at2759"/>
<reference evidence="7 8" key="1">
    <citation type="submission" date="2019-07" db="EMBL/GenBank/DDBJ databases">
        <title>Genome assembly of two rare yeast pathogens: Diutina rugosa and Trichomonascus ciferrii.</title>
        <authorList>
            <person name="Mixao V."/>
            <person name="Saus E."/>
            <person name="Hansen A."/>
            <person name="Lass-Flor C."/>
            <person name="Gabaldon T."/>
        </authorList>
    </citation>
    <scope>NUCLEOTIDE SEQUENCE [LARGE SCALE GENOMIC DNA]</scope>
    <source>
        <strain evidence="7 8">CBS 613</strain>
    </source>
</reference>
<feature type="compositionally biased region" description="Polar residues" evidence="5">
    <location>
        <begin position="397"/>
        <end position="406"/>
    </location>
</feature>
<dbReference type="GeneID" id="54780883"/>
<evidence type="ECO:0000256" key="5">
    <source>
        <dbReference type="SAM" id="MobiDB-lite"/>
    </source>
</evidence>
<feature type="region of interest" description="Disordered" evidence="5">
    <location>
        <begin position="1"/>
        <end position="48"/>
    </location>
</feature>
<evidence type="ECO:0000256" key="2">
    <source>
        <dbReference type="ARBA" id="ARBA00022771"/>
    </source>
</evidence>
<dbReference type="OMA" id="RHWLYLD"/>
<dbReference type="Gene3D" id="3.30.40.10">
    <property type="entry name" value="Zinc/RING finger domain, C3HC4 (zinc finger)"/>
    <property type="match status" value="1"/>
</dbReference>
<dbReference type="InterPro" id="IPR000306">
    <property type="entry name" value="Znf_FYVE"/>
</dbReference>
<feature type="compositionally biased region" description="Polar residues" evidence="5">
    <location>
        <begin position="481"/>
        <end position="493"/>
    </location>
</feature>
<evidence type="ECO:0000259" key="6">
    <source>
        <dbReference type="PROSITE" id="PS50178"/>
    </source>
</evidence>
<dbReference type="VEuPathDB" id="FungiDB:DIURU_002232"/>
<evidence type="ECO:0000313" key="8">
    <source>
        <dbReference type="Proteomes" id="UP000449547"/>
    </source>
</evidence>
<feature type="compositionally biased region" description="Polar residues" evidence="5">
    <location>
        <begin position="279"/>
        <end position="294"/>
    </location>
</feature>
<dbReference type="RefSeq" id="XP_034012926.1">
    <property type="nucleotide sequence ID" value="XM_034154861.1"/>
</dbReference>
<dbReference type="PROSITE" id="PS50178">
    <property type="entry name" value="ZF_FYVE"/>
    <property type="match status" value="1"/>
</dbReference>
<gene>
    <name evidence="7" type="ORF">DIURU_002232</name>
</gene>
<evidence type="ECO:0000256" key="3">
    <source>
        <dbReference type="ARBA" id="ARBA00022833"/>
    </source>
</evidence>
<dbReference type="InterPro" id="IPR013083">
    <property type="entry name" value="Znf_RING/FYVE/PHD"/>
</dbReference>
<dbReference type="GO" id="GO:0032266">
    <property type="term" value="F:phosphatidylinositol-3-phosphate binding"/>
    <property type="evidence" value="ECO:0007669"/>
    <property type="project" value="UniProtKB-ARBA"/>
</dbReference>
<dbReference type="AlphaFoldDB" id="A0A642UQS7"/>
<feature type="region of interest" description="Disordered" evidence="5">
    <location>
        <begin position="129"/>
        <end position="209"/>
    </location>
</feature>
<feature type="compositionally biased region" description="Polar residues" evidence="5">
    <location>
        <begin position="256"/>
        <end position="271"/>
    </location>
</feature>
<evidence type="ECO:0000256" key="1">
    <source>
        <dbReference type="ARBA" id="ARBA00022723"/>
    </source>
</evidence>
<feature type="region of interest" description="Disordered" evidence="5">
    <location>
        <begin position="70"/>
        <end position="102"/>
    </location>
</feature>
<feature type="compositionally biased region" description="Polar residues" evidence="5">
    <location>
        <begin position="176"/>
        <end position="197"/>
    </location>
</feature>
<keyword evidence="3" id="KW-0862">Zinc</keyword>
<dbReference type="Proteomes" id="UP000449547">
    <property type="component" value="Unassembled WGS sequence"/>
</dbReference>
<organism evidence="7 8">
    <name type="scientific">Diutina rugosa</name>
    <name type="common">Yeast</name>
    <name type="synonym">Candida rugosa</name>
    <dbReference type="NCBI Taxonomy" id="5481"/>
    <lineage>
        <taxon>Eukaryota</taxon>
        <taxon>Fungi</taxon>
        <taxon>Dikarya</taxon>
        <taxon>Ascomycota</taxon>
        <taxon>Saccharomycotina</taxon>
        <taxon>Pichiomycetes</taxon>
        <taxon>Debaryomycetaceae</taxon>
        <taxon>Diutina</taxon>
    </lineage>
</organism>
<feature type="compositionally biased region" description="Basic and acidic residues" evidence="5">
    <location>
        <begin position="1"/>
        <end position="19"/>
    </location>
</feature>
<dbReference type="CDD" id="cd15760">
    <property type="entry name" value="FYVE_scVPS27p_like"/>
    <property type="match status" value="1"/>
</dbReference>
<feature type="compositionally biased region" description="Low complexity" evidence="5">
    <location>
        <begin position="462"/>
        <end position="479"/>
    </location>
</feature>
<evidence type="ECO:0000313" key="7">
    <source>
        <dbReference type="EMBL" id="KAA8903720.1"/>
    </source>
</evidence>
<evidence type="ECO:0000256" key="4">
    <source>
        <dbReference type="PROSITE-ProRule" id="PRU00091"/>
    </source>
</evidence>
<keyword evidence="2 4" id="KW-0863">Zinc-finger</keyword>
<keyword evidence="1" id="KW-0479">Metal-binding</keyword>
<comment type="caution">
    <text evidence="7">The sequence shown here is derived from an EMBL/GenBank/DDBJ whole genome shotgun (WGS) entry which is preliminary data.</text>
</comment>
<dbReference type="PANTHER" id="PTHR23164:SF30">
    <property type="entry name" value="EARLY ENDOSOME ANTIGEN 1"/>
    <property type="match status" value="1"/>
</dbReference>
<feature type="compositionally biased region" description="Polar residues" evidence="5">
    <location>
        <begin position="137"/>
        <end position="152"/>
    </location>
</feature>